<feature type="chain" id="PRO_5036227555" evidence="1">
    <location>
        <begin position="20"/>
        <end position="454"/>
    </location>
</feature>
<dbReference type="OrthoDB" id="10005002at2759"/>
<dbReference type="Proteomes" id="UP000681722">
    <property type="component" value="Unassembled WGS sequence"/>
</dbReference>
<dbReference type="EMBL" id="CAJOBC010057300">
    <property type="protein sequence ID" value="CAF4197483.1"/>
    <property type="molecule type" value="Genomic_DNA"/>
</dbReference>
<feature type="signal peptide" evidence="1">
    <location>
        <begin position="1"/>
        <end position="19"/>
    </location>
</feature>
<comment type="caution">
    <text evidence="2">The sequence shown here is derived from an EMBL/GenBank/DDBJ whole genome shotgun (WGS) entry which is preliminary data.</text>
</comment>
<keyword evidence="1" id="KW-0732">Signal</keyword>
<keyword evidence="4" id="KW-1185">Reference proteome</keyword>
<dbReference type="AlphaFoldDB" id="A0A815GGG9"/>
<name>A0A815GGG9_9BILA</name>
<dbReference type="EMBL" id="CAJNOQ010014275">
    <property type="protein sequence ID" value="CAF1338518.1"/>
    <property type="molecule type" value="Genomic_DNA"/>
</dbReference>
<evidence type="ECO:0000313" key="2">
    <source>
        <dbReference type="EMBL" id="CAF1338518.1"/>
    </source>
</evidence>
<organism evidence="2 4">
    <name type="scientific">Didymodactylos carnosus</name>
    <dbReference type="NCBI Taxonomy" id="1234261"/>
    <lineage>
        <taxon>Eukaryota</taxon>
        <taxon>Metazoa</taxon>
        <taxon>Spiralia</taxon>
        <taxon>Gnathifera</taxon>
        <taxon>Rotifera</taxon>
        <taxon>Eurotatoria</taxon>
        <taxon>Bdelloidea</taxon>
        <taxon>Philodinida</taxon>
        <taxon>Philodinidae</taxon>
        <taxon>Didymodactylos</taxon>
    </lineage>
</organism>
<accession>A0A815GGG9</accession>
<reference evidence="2" key="1">
    <citation type="submission" date="2021-02" db="EMBL/GenBank/DDBJ databases">
        <authorList>
            <person name="Nowell W R."/>
        </authorList>
    </citation>
    <scope>NUCLEOTIDE SEQUENCE</scope>
</reference>
<evidence type="ECO:0000313" key="4">
    <source>
        <dbReference type="Proteomes" id="UP000663829"/>
    </source>
</evidence>
<evidence type="ECO:0000313" key="3">
    <source>
        <dbReference type="EMBL" id="CAF4197483.1"/>
    </source>
</evidence>
<dbReference type="Proteomes" id="UP000663829">
    <property type="component" value="Unassembled WGS sequence"/>
</dbReference>
<proteinExistence type="predicted"/>
<evidence type="ECO:0000256" key="1">
    <source>
        <dbReference type="SAM" id="SignalP"/>
    </source>
</evidence>
<gene>
    <name evidence="2" type="ORF">GPM918_LOCUS30312</name>
    <name evidence="3" type="ORF">SRO942_LOCUS30922</name>
</gene>
<protein>
    <submittedName>
        <fullName evidence="2">Uncharacterized protein</fullName>
    </submittedName>
</protein>
<sequence>MIFLSQILCIYFVVEIVKSAQINRNIIIDGNFDDWLNVQSYSDPQDNIDGTVYQESPWFSALKIPDCHDGTHMGNENIPKHIYNPNVDIVEFKIAHDDKSLYIYFRVADGGIIGKTSVGSGKFDENNPSNPSPGRFYVITSINLDMNEQTGYWLSEGGYYPTAPGLDGNFELEFYNGTYNQNYYLNHAGNSTNELNYTKEQNRQNQFILGTNFYSYYTQYIYWDHRPTENEIKKCLFGFYELPSPNNNNFICFSQDDAPGPFNGILSYAQSEKGNELEIRAPFQGFLLNKNTGEPTLQLGMTVNISLTLETSPEYSLPQEWCSDSAPTIQYTLSLVSLQYLSCFTSRKALNLDYNGFLLSKVNYTKQSSYFQETIDIDFGFNHNPKRQLNLDDTHRQMSLETLQKYASLFDGFIINIGKEYFEQNRDRIQTYLTSIPDNKLKMILIRDVQQEQT</sequence>